<evidence type="ECO:0000256" key="2">
    <source>
        <dbReference type="ARBA" id="ARBA00006739"/>
    </source>
</evidence>
<dbReference type="PANTHER" id="PTHR43179:SF12">
    <property type="entry name" value="GALACTOFURANOSYLTRANSFERASE GLFT2"/>
    <property type="match status" value="1"/>
</dbReference>
<dbReference type="EC" id="2.4.2.53" evidence="6"/>
<gene>
    <name evidence="6" type="primary">arnC_2</name>
    <name evidence="6" type="ORF">CLRAG_40200</name>
</gene>
<keyword evidence="3 6" id="KW-0328">Glycosyltransferase</keyword>
<dbReference type="SUPFAM" id="SSF53448">
    <property type="entry name" value="Nucleotide-diphospho-sugar transferases"/>
    <property type="match status" value="1"/>
</dbReference>
<proteinExistence type="inferred from homology"/>
<dbReference type="GO" id="GO:0099621">
    <property type="term" value="F:undecaprenyl-phosphate 4-deoxy-4-formamido-L-arabinose transferase activity"/>
    <property type="evidence" value="ECO:0007669"/>
    <property type="project" value="UniProtKB-EC"/>
</dbReference>
<feature type="domain" description="Glycosyltransferase 2-like" evidence="5">
    <location>
        <begin position="14"/>
        <end position="181"/>
    </location>
</feature>
<dbReference type="PANTHER" id="PTHR43179">
    <property type="entry name" value="RHAMNOSYLTRANSFERASE WBBL"/>
    <property type="match status" value="1"/>
</dbReference>
<dbReference type="InterPro" id="IPR001173">
    <property type="entry name" value="Glyco_trans_2-like"/>
</dbReference>
<evidence type="ECO:0000256" key="3">
    <source>
        <dbReference type="ARBA" id="ARBA00022676"/>
    </source>
</evidence>
<organism evidence="6 7">
    <name type="scientific">Clostridium ragsdalei P11</name>
    <dbReference type="NCBI Taxonomy" id="1353534"/>
    <lineage>
        <taxon>Bacteria</taxon>
        <taxon>Bacillati</taxon>
        <taxon>Bacillota</taxon>
        <taxon>Clostridia</taxon>
        <taxon>Eubacteriales</taxon>
        <taxon>Clostridiaceae</taxon>
        <taxon>Clostridium</taxon>
    </lineage>
</organism>
<dbReference type="AlphaFoldDB" id="A0A1A6AIB2"/>
<evidence type="ECO:0000313" key="7">
    <source>
        <dbReference type="Proteomes" id="UP000093954"/>
    </source>
</evidence>
<reference evidence="6 7" key="1">
    <citation type="journal article" date="2012" name="Front. Microbiol.">
        <title>Draft Genome Sequence of the Virulent Strain 01-B526 of the Fish Pathogen Aeromonas salmonicida.</title>
        <authorList>
            <person name="Charette S.J."/>
            <person name="Brochu F."/>
            <person name="Boyle B."/>
            <person name="Filion G."/>
            <person name="Tanaka K.H."/>
            <person name="Derome N."/>
        </authorList>
    </citation>
    <scope>NUCLEOTIDE SEQUENCE [LARGE SCALE GENOMIC DNA]</scope>
    <source>
        <strain evidence="6 7">P11</strain>
    </source>
</reference>
<evidence type="ECO:0000313" key="6">
    <source>
        <dbReference type="EMBL" id="OBR89758.1"/>
    </source>
</evidence>
<dbReference type="InterPro" id="IPR029044">
    <property type="entry name" value="Nucleotide-diphossugar_trans"/>
</dbReference>
<comment type="pathway">
    <text evidence="1">Cell wall biogenesis; cell wall polysaccharide biosynthesis.</text>
</comment>
<dbReference type="Proteomes" id="UP000093954">
    <property type="component" value="Unassembled WGS sequence"/>
</dbReference>
<evidence type="ECO:0000259" key="5">
    <source>
        <dbReference type="Pfam" id="PF00535"/>
    </source>
</evidence>
<keyword evidence="4 6" id="KW-0808">Transferase</keyword>
<evidence type="ECO:0000256" key="1">
    <source>
        <dbReference type="ARBA" id="ARBA00004776"/>
    </source>
</evidence>
<accession>A0A1A6AIB2</accession>
<dbReference type="PATRIC" id="fig|1353534.3.peg.4094"/>
<name>A0A1A6AIB2_9CLOT</name>
<sequence>MKEKISYNDKIDVSIIIPCKNEVNNLKWTLDSIMQSKNFLNFEVIVVDDASSDSSTQFLTSDLNKFIYKDIVLIKTDNVGTARARNAGAKAAKGIYLFFCDAHVKVPDHLLDDLVSTLKVYDSDLAAPCILDMYNSLAAGYGMTWSSNLKPIWLESNPNFITEIPFACGCAFVITKKAFTKIHGFDKTFEIYGSEDFEICLKAWLYGYKLTINPNVKVRHLFKQKHSYKITYSNLIYNLLCLSYFHFKKERIIKTIDLLKDKYYFHSASKNIKLNIDLIYEHRKLYFKERKYEDDSFFEKFNIKF</sequence>
<dbReference type="Gene3D" id="3.90.550.10">
    <property type="entry name" value="Spore Coat Polysaccharide Biosynthesis Protein SpsA, Chain A"/>
    <property type="match status" value="1"/>
</dbReference>
<comment type="similarity">
    <text evidence="2">Belongs to the glycosyltransferase 2 family.</text>
</comment>
<dbReference type="Pfam" id="PF00535">
    <property type="entry name" value="Glycos_transf_2"/>
    <property type="match status" value="1"/>
</dbReference>
<dbReference type="EMBL" id="LROS01000079">
    <property type="protein sequence ID" value="OBR89758.1"/>
    <property type="molecule type" value="Genomic_DNA"/>
</dbReference>
<keyword evidence="7" id="KW-1185">Reference proteome</keyword>
<comment type="caution">
    <text evidence="6">The sequence shown here is derived from an EMBL/GenBank/DDBJ whole genome shotgun (WGS) entry which is preliminary data.</text>
</comment>
<protein>
    <submittedName>
        <fullName evidence="6">Undecaprenyl-phosphate 4-deoxy-4-formamido-L-arabinose transferase</fullName>
        <ecNumber evidence="6">2.4.2.53</ecNumber>
    </submittedName>
</protein>
<dbReference type="RefSeq" id="WP_083985818.1">
    <property type="nucleotide sequence ID" value="NZ_LROS01000079.1"/>
</dbReference>
<evidence type="ECO:0000256" key="4">
    <source>
        <dbReference type="ARBA" id="ARBA00022679"/>
    </source>
</evidence>